<dbReference type="InterPro" id="IPR041457">
    <property type="entry name" value="CxC2_KDZ-assoc"/>
</dbReference>
<dbReference type="Pfam" id="PF18758">
    <property type="entry name" value="KDZ"/>
    <property type="match status" value="1"/>
</dbReference>
<dbReference type="Proteomes" id="UP000256964">
    <property type="component" value="Unassembled WGS sequence"/>
</dbReference>
<sequence>MTIVHDHGIHEYQVRFCLCPQETTLLKIPEPLQLIHAGLWPGSWSLPSSAYTISVLRDHHLLSLQSQISAFDYVGYLERLTDNVVSDDIPDRYREFMTAAREFSFMRATKRFGVEPSSTLPPGSMAVLCPACPQPGINMDPVYEATGRPKGEEFLDALFHTCDGNFQQNQKMKPMDEEDLPLTLGACFYADERDFATYLAQYKRKQKESTTCHKFGAMGYGRYGGRVSGVVGLSCARHMLALPNAVVDLNAGEAYAYVDYVQLSGLQRYMKLRMHVAGYDINCQYRIHFASRMQSIRERFDFLPSIRLTHFPPTLIAIGKFHLAAHIPRCRYKFSYNFLPGVGMTDGEALERIWGEVDGLAVRTKEMTPGHRHDTQNDHYNDMNIRRITKMPGDLVRRHLNAVARYAVAKAHLADVSKDIPEAQLEEMQAEEKTWLADVVDMAKHDQLPNPYELKVDRGLTTKELLMETEKTRTRLGSGESLDVLDTIFDGVQLQSMREDLLDAIEDDDGSDDSQKTLLAARSDLLVQLHKWTSAFNTTLQPALEIAAQAVQSAGEAKVRNGEKAEALPASFPLRDTDFLQPSVTSKAARAALGLPPLRNEKNKSDLWQEVYALEIPLPSSFDHRVLAEPVVETFLNWERRVRQAQMNDALNDVCTHMVTSEMLKLKKLDTTGKGITTRMGKRIRRKHDQVLAAADEYRRGRMAMLALGMDEDDPLFRPLRKQDLTKFTMSSEHQQLGESNRGVSWIWEDFSYADKQGDERYKQFHADVRRVHWFRTSALCKRWWEEERLVREEMNRTVRFFVFYRNLWTDTSTLGSDKSASAYARKQAHRYSRLLETCRKHFSKTTCDIVSGDGCSNELEG</sequence>
<dbReference type="OrthoDB" id="2742161at2759"/>
<accession>A0A371D1K3</accession>
<gene>
    <name evidence="2" type="ORF">OH76DRAFT_1356133</name>
</gene>
<dbReference type="EMBL" id="KZ857428">
    <property type="protein sequence ID" value="RDX46393.1"/>
    <property type="molecule type" value="Genomic_DNA"/>
</dbReference>
<evidence type="ECO:0000259" key="1">
    <source>
        <dbReference type="Pfam" id="PF18803"/>
    </source>
</evidence>
<organism evidence="2 3">
    <name type="scientific">Lentinus brumalis</name>
    <dbReference type="NCBI Taxonomy" id="2498619"/>
    <lineage>
        <taxon>Eukaryota</taxon>
        <taxon>Fungi</taxon>
        <taxon>Dikarya</taxon>
        <taxon>Basidiomycota</taxon>
        <taxon>Agaricomycotina</taxon>
        <taxon>Agaricomycetes</taxon>
        <taxon>Polyporales</taxon>
        <taxon>Polyporaceae</taxon>
        <taxon>Lentinus</taxon>
    </lineage>
</organism>
<dbReference type="Pfam" id="PF18803">
    <property type="entry name" value="CxC2"/>
    <property type="match status" value="1"/>
</dbReference>
<proteinExistence type="predicted"/>
<evidence type="ECO:0000313" key="3">
    <source>
        <dbReference type="Proteomes" id="UP000256964"/>
    </source>
</evidence>
<protein>
    <recommendedName>
        <fullName evidence="1">CxC2-like cysteine cluster KDZ transposase-associated domain-containing protein</fullName>
    </recommendedName>
</protein>
<dbReference type="PANTHER" id="PTHR33096">
    <property type="entry name" value="CXC2 DOMAIN-CONTAINING PROTEIN"/>
    <property type="match status" value="1"/>
</dbReference>
<reference evidence="2 3" key="1">
    <citation type="journal article" date="2018" name="Biotechnol. Biofuels">
        <title>Integrative visual omics of the white-rot fungus Polyporus brumalis exposes the biotechnological potential of its oxidative enzymes for delignifying raw plant biomass.</title>
        <authorList>
            <person name="Miyauchi S."/>
            <person name="Rancon A."/>
            <person name="Drula E."/>
            <person name="Hage H."/>
            <person name="Chaduli D."/>
            <person name="Favel A."/>
            <person name="Grisel S."/>
            <person name="Henrissat B."/>
            <person name="Herpoel-Gimbert I."/>
            <person name="Ruiz-Duenas F.J."/>
            <person name="Chevret D."/>
            <person name="Hainaut M."/>
            <person name="Lin J."/>
            <person name="Wang M."/>
            <person name="Pangilinan J."/>
            <person name="Lipzen A."/>
            <person name="Lesage-Meessen L."/>
            <person name="Navarro D."/>
            <person name="Riley R."/>
            <person name="Grigoriev I.V."/>
            <person name="Zhou S."/>
            <person name="Raouche S."/>
            <person name="Rosso M.N."/>
        </authorList>
    </citation>
    <scope>NUCLEOTIDE SEQUENCE [LARGE SCALE GENOMIC DNA]</scope>
    <source>
        <strain evidence="2 3">BRFM 1820</strain>
    </source>
</reference>
<evidence type="ECO:0000313" key="2">
    <source>
        <dbReference type="EMBL" id="RDX46393.1"/>
    </source>
</evidence>
<dbReference type="PANTHER" id="PTHR33096:SF1">
    <property type="entry name" value="CXC1-LIKE CYSTEINE CLUSTER ASSOCIATED WITH KDZ TRANSPOSASES DOMAIN-CONTAINING PROTEIN"/>
    <property type="match status" value="1"/>
</dbReference>
<name>A0A371D1K3_9APHY</name>
<dbReference type="AlphaFoldDB" id="A0A371D1K3"/>
<dbReference type="InterPro" id="IPR040521">
    <property type="entry name" value="KDZ"/>
</dbReference>
<feature type="domain" description="CxC2-like cysteine cluster KDZ transposase-associated" evidence="1">
    <location>
        <begin position="1"/>
        <end position="84"/>
    </location>
</feature>
<keyword evidence="3" id="KW-1185">Reference proteome</keyword>